<dbReference type="AlphaFoldDB" id="A0A2A6BWL2"/>
<sequence>NNAVGCFGPLGRRHPTASRRVDLVSTTPLASGETREIGKEEDEMISLVFCLKKASHEPRERLCKVRNERERSPRFAHSLARCLRFRASWHTANCSYLSSNEN</sequence>
<dbReference type="Proteomes" id="UP000005239">
    <property type="component" value="Unassembled WGS sequence"/>
</dbReference>
<reference evidence="2" key="1">
    <citation type="journal article" date="2008" name="Nat. Genet.">
        <title>The Pristionchus pacificus genome provides a unique perspective on nematode lifestyle and parasitism.</title>
        <authorList>
            <person name="Dieterich C."/>
            <person name="Clifton S.W."/>
            <person name="Schuster L.N."/>
            <person name="Chinwalla A."/>
            <person name="Delehaunty K."/>
            <person name="Dinkelacker I."/>
            <person name="Fulton L."/>
            <person name="Fulton R."/>
            <person name="Godfrey J."/>
            <person name="Minx P."/>
            <person name="Mitreva M."/>
            <person name="Roeseler W."/>
            <person name="Tian H."/>
            <person name="Witte H."/>
            <person name="Yang S.P."/>
            <person name="Wilson R.K."/>
            <person name="Sommer R.J."/>
        </authorList>
    </citation>
    <scope>NUCLEOTIDE SEQUENCE [LARGE SCALE GENOMIC DNA]</scope>
    <source>
        <strain evidence="2">PS312</strain>
    </source>
</reference>
<evidence type="ECO:0000313" key="1">
    <source>
        <dbReference type="EnsemblMetazoa" id="PPA42558.1"/>
    </source>
</evidence>
<protein>
    <submittedName>
        <fullName evidence="1">Uncharacterized protein</fullName>
    </submittedName>
</protein>
<name>A0A2A6BWL2_PRIPA</name>
<proteinExistence type="predicted"/>
<reference evidence="1" key="2">
    <citation type="submission" date="2022-06" db="UniProtKB">
        <authorList>
            <consortium name="EnsemblMetazoa"/>
        </authorList>
    </citation>
    <scope>IDENTIFICATION</scope>
    <source>
        <strain evidence="1">PS312</strain>
    </source>
</reference>
<keyword evidence="2" id="KW-1185">Reference proteome</keyword>
<dbReference type="EnsemblMetazoa" id="PPA42558.1">
    <property type="protein sequence ID" value="PPA42558.1"/>
    <property type="gene ID" value="WBGene00280927"/>
</dbReference>
<organism evidence="1 2">
    <name type="scientific">Pristionchus pacificus</name>
    <name type="common">Parasitic nematode worm</name>
    <dbReference type="NCBI Taxonomy" id="54126"/>
    <lineage>
        <taxon>Eukaryota</taxon>
        <taxon>Metazoa</taxon>
        <taxon>Ecdysozoa</taxon>
        <taxon>Nematoda</taxon>
        <taxon>Chromadorea</taxon>
        <taxon>Rhabditida</taxon>
        <taxon>Rhabditina</taxon>
        <taxon>Diplogasteromorpha</taxon>
        <taxon>Diplogasteroidea</taxon>
        <taxon>Neodiplogasteridae</taxon>
        <taxon>Pristionchus</taxon>
    </lineage>
</organism>
<accession>A0A8R1YYJ1</accession>
<gene>
    <name evidence="1" type="primary">WBGene00280927</name>
</gene>
<accession>A0A2A6BWL2</accession>
<evidence type="ECO:0000313" key="2">
    <source>
        <dbReference type="Proteomes" id="UP000005239"/>
    </source>
</evidence>